<dbReference type="EMBL" id="NXLZ01000022">
    <property type="protein sequence ID" value="TKX28242.1"/>
    <property type="molecule type" value="Genomic_DNA"/>
</dbReference>
<dbReference type="Proteomes" id="UP000308838">
    <property type="component" value="Unassembled WGS sequence"/>
</dbReference>
<comment type="caution">
    <text evidence="2">The sequence shown here is derived from an EMBL/GenBank/DDBJ whole genome shotgun (WGS) entry which is preliminary data.</text>
</comment>
<name>A0A4V6DVI7_9BACT</name>
<keyword evidence="1" id="KW-0732">Signal</keyword>
<keyword evidence="3" id="KW-1185">Reference proteome</keyword>
<feature type="signal peptide" evidence="1">
    <location>
        <begin position="1"/>
        <end position="19"/>
    </location>
</feature>
<evidence type="ECO:0000313" key="3">
    <source>
        <dbReference type="Proteomes" id="UP000308838"/>
    </source>
</evidence>
<evidence type="ECO:0008006" key="4">
    <source>
        <dbReference type="Google" id="ProtNLM"/>
    </source>
</evidence>
<evidence type="ECO:0000256" key="1">
    <source>
        <dbReference type="SAM" id="SignalP"/>
    </source>
</evidence>
<sequence length="253" mass="29007">MKKIILICIAILFTACASKQDLDKITHYDVNTTTNFIPKPKSIYYLKLDNNDSSLNELAFEGIGANASFTKRNLEVRTSGNSRYDYKIIITISPLILVANELNNEENINKQRTNASIVKWGLFFASLGTNLVALNTPQFANNTYFGYGGIPKIPLDALNAKTYYPANKEELKKFHYGEKSKELSSFYADIYYNKFFNYFYNIVGISKNTLYDNKDNILNQSILSFSIPFSDNFRTRFYDLVLDSLNIKKEKNL</sequence>
<evidence type="ECO:0000313" key="2">
    <source>
        <dbReference type="EMBL" id="TKX28242.1"/>
    </source>
</evidence>
<dbReference type="AlphaFoldDB" id="A0A4V6DVI7"/>
<feature type="chain" id="PRO_5020540613" description="Lipoprotein" evidence="1">
    <location>
        <begin position="20"/>
        <end position="253"/>
    </location>
</feature>
<reference evidence="2 3" key="1">
    <citation type="submission" date="2018-05" db="EMBL/GenBank/DDBJ databases">
        <title>Novel Campyloabacter and Helicobacter Species and Strains.</title>
        <authorList>
            <person name="Mannion A.J."/>
            <person name="Shen Z."/>
            <person name="Fox J.G."/>
        </authorList>
    </citation>
    <scope>NUCLEOTIDE SEQUENCE [LARGE SCALE GENOMIC DNA]</scope>
    <source>
        <strain evidence="3">MIT17-664</strain>
    </source>
</reference>
<organism evidence="2 3">
    <name type="scientific">Campylobacter estrildidarum</name>
    <dbReference type="NCBI Taxonomy" id="2510189"/>
    <lineage>
        <taxon>Bacteria</taxon>
        <taxon>Pseudomonadati</taxon>
        <taxon>Campylobacterota</taxon>
        <taxon>Epsilonproteobacteria</taxon>
        <taxon>Campylobacterales</taxon>
        <taxon>Campylobacteraceae</taxon>
        <taxon>Campylobacter</taxon>
    </lineage>
</organism>
<dbReference type="PROSITE" id="PS51257">
    <property type="entry name" value="PROKAR_LIPOPROTEIN"/>
    <property type="match status" value="1"/>
</dbReference>
<gene>
    <name evidence="2" type="ORF">CQA69_08460</name>
</gene>
<accession>A0A4V6DVI7</accession>
<dbReference type="RefSeq" id="WP_137621342.1">
    <property type="nucleotide sequence ID" value="NZ_NXLZ01000022.1"/>
</dbReference>
<protein>
    <recommendedName>
        <fullName evidence="4">Lipoprotein</fullName>
    </recommendedName>
</protein>
<proteinExistence type="predicted"/>